<feature type="transmembrane region" description="Helical" evidence="5">
    <location>
        <begin position="130"/>
        <end position="150"/>
    </location>
</feature>
<keyword evidence="7" id="KW-1185">Reference proteome</keyword>
<feature type="transmembrane region" description="Helical" evidence="5">
    <location>
        <begin position="12"/>
        <end position="31"/>
    </location>
</feature>
<name>A0A1U9KDM4_ACEAC</name>
<gene>
    <name evidence="6" type="ORF">A0U92_02965</name>
</gene>
<keyword evidence="2 5" id="KW-0812">Transmembrane</keyword>
<keyword evidence="4 5" id="KW-0472">Membrane</keyword>
<feature type="transmembrane region" description="Helical" evidence="5">
    <location>
        <begin position="77"/>
        <end position="99"/>
    </location>
</feature>
<comment type="subcellular location">
    <subcellularLocation>
        <location evidence="1">Membrane</location>
        <topology evidence="1">Multi-pass membrane protein</topology>
    </subcellularLocation>
</comment>
<dbReference type="RefSeq" id="WP_077811940.1">
    <property type="nucleotide sequence ID" value="NZ_CP014692.1"/>
</dbReference>
<sequence>MIPLSDFPPGVIATHACITFISAVLMTALCLATSRARIWYFLMIAFWIPDIIVAFWLPSLVLSSALFPREPIPTLLSVIQGFLISPSLTLPLLGALVNAQPDVLRTARSLGADWFRRVALLWLPLLRRRLILGSVATALLAVIMTFAMLWRPQAGL</sequence>
<evidence type="ECO:0000256" key="1">
    <source>
        <dbReference type="ARBA" id="ARBA00004141"/>
    </source>
</evidence>
<dbReference type="SUPFAM" id="SSF161098">
    <property type="entry name" value="MetI-like"/>
    <property type="match status" value="1"/>
</dbReference>
<evidence type="ECO:0008006" key="8">
    <source>
        <dbReference type="Google" id="ProtNLM"/>
    </source>
</evidence>
<dbReference type="STRING" id="435.A0U92_02965"/>
<dbReference type="AlphaFoldDB" id="A0A1U9KDM4"/>
<evidence type="ECO:0000313" key="7">
    <source>
        <dbReference type="Proteomes" id="UP000188937"/>
    </source>
</evidence>
<dbReference type="GO" id="GO:0016020">
    <property type="term" value="C:membrane"/>
    <property type="evidence" value="ECO:0007669"/>
    <property type="project" value="UniProtKB-SubCell"/>
</dbReference>
<protein>
    <recommendedName>
        <fullName evidence="8">ABC transmembrane type-1 domain-containing protein</fullName>
    </recommendedName>
</protein>
<evidence type="ECO:0000256" key="4">
    <source>
        <dbReference type="ARBA" id="ARBA00023136"/>
    </source>
</evidence>
<evidence type="ECO:0000256" key="3">
    <source>
        <dbReference type="ARBA" id="ARBA00022989"/>
    </source>
</evidence>
<proteinExistence type="predicted"/>
<accession>A0A1U9KDM4</accession>
<dbReference type="OrthoDB" id="9907367at2"/>
<evidence type="ECO:0000256" key="5">
    <source>
        <dbReference type="SAM" id="Phobius"/>
    </source>
</evidence>
<dbReference type="Gene3D" id="1.10.3720.10">
    <property type="entry name" value="MetI-like"/>
    <property type="match status" value="1"/>
</dbReference>
<evidence type="ECO:0000313" key="6">
    <source>
        <dbReference type="EMBL" id="AQS83901.1"/>
    </source>
</evidence>
<dbReference type="Proteomes" id="UP000188937">
    <property type="component" value="Chromosome"/>
</dbReference>
<evidence type="ECO:0000256" key="2">
    <source>
        <dbReference type="ARBA" id="ARBA00022692"/>
    </source>
</evidence>
<reference evidence="6 7" key="1">
    <citation type="submission" date="2016-03" db="EMBL/GenBank/DDBJ databases">
        <title>Acetic acid bacteria sequencing.</title>
        <authorList>
            <person name="Brandt J."/>
            <person name="Jakob F."/>
            <person name="Vogel R.F."/>
        </authorList>
    </citation>
    <scope>NUCLEOTIDE SEQUENCE [LARGE SCALE GENOMIC DNA]</scope>
    <source>
        <strain evidence="6 7">TMW2.1153</strain>
    </source>
</reference>
<dbReference type="EMBL" id="CP014692">
    <property type="protein sequence ID" value="AQS83901.1"/>
    <property type="molecule type" value="Genomic_DNA"/>
</dbReference>
<feature type="transmembrane region" description="Helical" evidence="5">
    <location>
        <begin position="38"/>
        <end position="57"/>
    </location>
</feature>
<keyword evidence="3 5" id="KW-1133">Transmembrane helix</keyword>
<organism evidence="6 7">
    <name type="scientific">Acetobacter aceti</name>
    <dbReference type="NCBI Taxonomy" id="435"/>
    <lineage>
        <taxon>Bacteria</taxon>
        <taxon>Pseudomonadati</taxon>
        <taxon>Pseudomonadota</taxon>
        <taxon>Alphaproteobacteria</taxon>
        <taxon>Acetobacterales</taxon>
        <taxon>Acetobacteraceae</taxon>
        <taxon>Acetobacter</taxon>
        <taxon>Acetobacter subgen. Acetobacter</taxon>
    </lineage>
</organism>
<dbReference type="InterPro" id="IPR035906">
    <property type="entry name" value="MetI-like_sf"/>
</dbReference>
<dbReference type="KEGG" id="aace:A0U92_02965"/>